<dbReference type="OrthoDB" id="9807498at2"/>
<reference evidence="2" key="2">
    <citation type="submission" date="2019-06" db="EMBL/GenBank/DDBJ databases">
        <title>Co-occurence of chitin degradation, pigmentation and bioactivity in marine Pseudoalteromonas.</title>
        <authorList>
            <person name="Sonnenschein E.C."/>
            <person name="Bech P.K."/>
        </authorList>
    </citation>
    <scope>NUCLEOTIDE SEQUENCE [LARGE SCALE GENOMIC DNA]</scope>
    <source>
        <strain evidence="2">S1189</strain>
    </source>
</reference>
<comment type="caution">
    <text evidence="1">The sequence shown here is derived from an EMBL/GenBank/DDBJ whole genome shotgun (WGS) entry which is preliminary data.</text>
</comment>
<proteinExistence type="predicted"/>
<name>A0A5S3YRK4_9GAMM</name>
<organism evidence="1 2">
    <name type="scientific">Pseudoalteromonas phenolica</name>
    <dbReference type="NCBI Taxonomy" id="161398"/>
    <lineage>
        <taxon>Bacteria</taxon>
        <taxon>Pseudomonadati</taxon>
        <taxon>Pseudomonadota</taxon>
        <taxon>Gammaproteobacteria</taxon>
        <taxon>Alteromonadales</taxon>
        <taxon>Pseudoalteromonadaceae</taxon>
        <taxon>Pseudoalteromonas</taxon>
    </lineage>
</organism>
<evidence type="ECO:0000313" key="1">
    <source>
        <dbReference type="EMBL" id="TMP79677.1"/>
    </source>
</evidence>
<protein>
    <submittedName>
        <fullName evidence="1">Uncharacterized protein</fullName>
    </submittedName>
</protein>
<gene>
    <name evidence="1" type="ORF">CWB73_12940</name>
</gene>
<dbReference type="Proteomes" id="UP000307362">
    <property type="component" value="Unassembled WGS sequence"/>
</dbReference>
<sequence length="96" mass="10527">MLSDTKVELLNKSDVVFKKSLPASGSVSPLLISDFSELEKGGVRYAPTEPVLQTFTLPIELNKPISTESELELVFIFETTRDVTIILDDIGITTAI</sequence>
<dbReference type="RefSeq" id="WP_138567984.1">
    <property type="nucleotide sequence ID" value="NZ_PNCM01000028.1"/>
</dbReference>
<reference evidence="1 2" key="1">
    <citation type="submission" date="2017-12" db="EMBL/GenBank/DDBJ databases">
        <authorList>
            <person name="Paulsen S."/>
            <person name="Gram L.K."/>
        </authorList>
    </citation>
    <scope>NUCLEOTIDE SEQUENCE [LARGE SCALE GENOMIC DNA]</scope>
    <source>
        <strain evidence="1 2">S1189</strain>
    </source>
</reference>
<accession>A0A5S3YRK4</accession>
<dbReference type="EMBL" id="PNCM01000028">
    <property type="protein sequence ID" value="TMP79677.1"/>
    <property type="molecule type" value="Genomic_DNA"/>
</dbReference>
<dbReference type="AlphaFoldDB" id="A0A5S3YRK4"/>
<evidence type="ECO:0000313" key="2">
    <source>
        <dbReference type="Proteomes" id="UP000307362"/>
    </source>
</evidence>